<name>A0A9X8UK92_9FIRM</name>
<keyword evidence="12" id="KW-1185">Reference proteome</keyword>
<dbReference type="CDD" id="cd01878">
    <property type="entry name" value="HflX"/>
    <property type="match status" value="1"/>
</dbReference>
<keyword evidence="1 6" id="KW-0963">Cytoplasm</keyword>
<evidence type="ECO:0000313" key="12">
    <source>
        <dbReference type="Proteomes" id="UP000294682"/>
    </source>
</evidence>
<dbReference type="PANTHER" id="PTHR10229:SF0">
    <property type="entry name" value="GTP-BINDING PROTEIN 6-RELATED"/>
    <property type="match status" value="1"/>
</dbReference>
<evidence type="ECO:0000256" key="4">
    <source>
        <dbReference type="ARBA" id="ARBA00022842"/>
    </source>
</evidence>
<dbReference type="PRINTS" id="PR00326">
    <property type="entry name" value="GTP1OBG"/>
</dbReference>
<evidence type="ECO:0000256" key="9">
    <source>
        <dbReference type="SAM" id="Coils"/>
    </source>
</evidence>
<dbReference type="PANTHER" id="PTHR10229">
    <property type="entry name" value="GTP-BINDING PROTEIN HFLX"/>
    <property type="match status" value="1"/>
</dbReference>
<evidence type="ECO:0000256" key="6">
    <source>
        <dbReference type="HAMAP-Rule" id="MF_00900"/>
    </source>
</evidence>
<dbReference type="GO" id="GO:0043022">
    <property type="term" value="F:ribosome binding"/>
    <property type="evidence" value="ECO:0007669"/>
    <property type="project" value="TreeGrafter"/>
</dbReference>
<dbReference type="InterPro" id="IPR032305">
    <property type="entry name" value="GTP-bd_M"/>
</dbReference>
<feature type="binding site" evidence="7">
    <location>
        <begin position="337"/>
        <end position="339"/>
    </location>
    <ligand>
        <name>GTP</name>
        <dbReference type="ChEBI" id="CHEBI:37565"/>
    </ligand>
</feature>
<protein>
    <recommendedName>
        <fullName evidence="6">GTPase HflX</fullName>
    </recommendedName>
    <alternativeName>
        <fullName evidence="6">GTP-binding protein HflX</fullName>
    </alternativeName>
</protein>
<dbReference type="InterPro" id="IPR027417">
    <property type="entry name" value="P-loop_NTPase"/>
</dbReference>
<comment type="caution">
    <text evidence="11">The sequence shown here is derived from an EMBL/GenBank/DDBJ whole genome shotgun (WGS) entry which is preliminary data.</text>
</comment>
<dbReference type="InterPro" id="IPR025121">
    <property type="entry name" value="GTPase_HflX_N"/>
</dbReference>
<dbReference type="FunFam" id="3.40.50.11060:FF:000001">
    <property type="entry name" value="GTPase HflX"/>
    <property type="match status" value="1"/>
</dbReference>
<evidence type="ECO:0000256" key="1">
    <source>
        <dbReference type="ARBA" id="ARBA00022490"/>
    </source>
</evidence>
<comment type="similarity">
    <text evidence="6">Belongs to the TRAFAC class OBG-HflX-like GTPase superfamily. HflX GTPase family.</text>
</comment>
<gene>
    <name evidence="6" type="primary">hflX</name>
    <name evidence="11" type="ORF">EDD78_10347</name>
</gene>
<sequence length="415" mass="45807">MPQPLSQPQRVILVAVDLGEYDVEVSLDELQELASTAGAEVVGRLWQRRQEFDKATCIGAGRVAELREYAKNLEAQLVVFDHELGASQLRNLEREVGVPVIDRTMLILDIFAQRAVTSEGKLQVELAQQRYLLPRLAGLGESLSRLGGGIGTRGPGESKLESDRRHIRRRIQSLERKLAALSARRENMRARRKKTGQLIVAVVGYTNVGKSTLLNALTGAQVLSQDKLFATLDPTARALALPDGREVLLIDTVGFIRRLPHHLIEAFKSTLEVAATADLILNVCDITSPQSDEQLRVSRQLLLELGLRDTPILTVYNKCDRLAALPEVFGRDTVLISARTGMGFEDLLAAIARTLPPAQQQVRLLIPYESGALLAELRREGKVLSEEYTDAGTRVVALAPKRLLYKFEGMLIGES</sequence>
<feature type="domain" description="Hflx-type G" evidence="10">
    <location>
        <begin position="198"/>
        <end position="359"/>
    </location>
</feature>
<dbReference type="Proteomes" id="UP000294682">
    <property type="component" value="Unassembled WGS sequence"/>
</dbReference>
<dbReference type="Gene3D" id="6.10.250.2860">
    <property type="match status" value="1"/>
</dbReference>
<dbReference type="GO" id="GO:0005737">
    <property type="term" value="C:cytoplasm"/>
    <property type="evidence" value="ECO:0007669"/>
    <property type="project" value="UniProtKB-SubCell"/>
</dbReference>
<dbReference type="Pfam" id="PF16360">
    <property type="entry name" value="GTP-bdg_M"/>
    <property type="match status" value="1"/>
</dbReference>
<evidence type="ECO:0000256" key="7">
    <source>
        <dbReference type="PIRSR" id="PIRSR006809-1"/>
    </source>
</evidence>
<dbReference type="HAMAP" id="MF_00900">
    <property type="entry name" value="GTPase_HflX"/>
    <property type="match status" value="1"/>
</dbReference>
<dbReference type="Pfam" id="PF01926">
    <property type="entry name" value="MMR_HSR1"/>
    <property type="match status" value="1"/>
</dbReference>
<dbReference type="PIRSF" id="PIRSF006809">
    <property type="entry name" value="GTP-binding_hflX_prd"/>
    <property type="match status" value="1"/>
</dbReference>
<feature type="binding site" evidence="8">
    <location>
        <position position="231"/>
    </location>
    <ligand>
        <name>Mg(2+)</name>
        <dbReference type="ChEBI" id="CHEBI:18420"/>
    </ligand>
</feature>
<accession>A0A9X8UK92</accession>
<dbReference type="InterPro" id="IPR042108">
    <property type="entry name" value="GTPase_HflX_N_sf"/>
</dbReference>
<dbReference type="AlphaFoldDB" id="A0A9X8UK92"/>
<comment type="subunit">
    <text evidence="6">Monomer. Associates with the 50S ribosomal subunit.</text>
</comment>
<dbReference type="NCBIfam" id="TIGR03156">
    <property type="entry name" value="GTP_HflX"/>
    <property type="match status" value="1"/>
</dbReference>
<comment type="subcellular location">
    <subcellularLocation>
        <location evidence="6">Cytoplasm</location>
    </subcellularLocation>
    <text evidence="6">May associate with membranes.</text>
</comment>
<dbReference type="PROSITE" id="PS51705">
    <property type="entry name" value="G_HFLX"/>
    <property type="match status" value="1"/>
</dbReference>
<keyword evidence="4 8" id="KW-0460">Magnesium</keyword>
<dbReference type="InterPro" id="IPR016496">
    <property type="entry name" value="GTPase_HflX"/>
</dbReference>
<keyword evidence="3 6" id="KW-0547">Nucleotide-binding</keyword>
<proteinExistence type="inferred from homology"/>
<feature type="binding site" evidence="8">
    <location>
        <position position="211"/>
    </location>
    <ligand>
        <name>Mg(2+)</name>
        <dbReference type="ChEBI" id="CHEBI:18420"/>
    </ligand>
</feature>
<feature type="binding site" evidence="7">
    <location>
        <begin position="204"/>
        <end position="211"/>
    </location>
    <ligand>
        <name>GTP</name>
        <dbReference type="ChEBI" id="CHEBI:37565"/>
    </ligand>
</feature>
<dbReference type="Gene3D" id="3.40.50.300">
    <property type="entry name" value="P-loop containing nucleotide triphosphate hydrolases"/>
    <property type="match status" value="1"/>
</dbReference>
<feature type="binding site" evidence="7">
    <location>
        <begin position="251"/>
        <end position="254"/>
    </location>
    <ligand>
        <name>GTP</name>
        <dbReference type="ChEBI" id="CHEBI:37565"/>
    </ligand>
</feature>
<dbReference type="GO" id="GO:0046872">
    <property type="term" value="F:metal ion binding"/>
    <property type="evidence" value="ECO:0007669"/>
    <property type="project" value="UniProtKB-KW"/>
</dbReference>
<evidence type="ECO:0000256" key="3">
    <source>
        <dbReference type="ARBA" id="ARBA00022741"/>
    </source>
</evidence>
<dbReference type="EMBL" id="SLUK01000003">
    <property type="protein sequence ID" value="TCL44010.1"/>
    <property type="molecule type" value="Genomic_DNA"/>
</dbReference>
<dbReference type="Gene3D" id="3.40.50.11060">
    <property type="entry name" value="GTPase HflX, N-terminal domain"/>
    <property type="match status" value="1"/>
</dbReference>
<evidence type="ECO:0000259" key="10">
    <source>
        <dbReference type="PROSITE" id="PS51705"/>
    </source>
</evidence>
<dbReference type="GO" id="GO:0005525">
    <property type="term" value="F:GTP binding"/>
    <property type="evidence" value="ECO:0007669"/>
    <property type="project" value="UniProtKB-UniRule"/>
</dbReference>
<organism evidence="11 12">
    <name type="scientific">Harryflintia acetispora</name>
    <dbReference type="NCBI Taxonomy" id="1849041"/>
    <lineage>
        <taxon>Bacteria</taxon>
        <taxon>Bacillati</taxon>
        <taxon>Bacillota</taxon>
        <taxon>Clostridia</taxon>
        <taxon>Eubacteriales</taxon>
        <taxon>Oscillospiraceae</taxon>
        <taxon>Harryflintia</taxon>
    </lineage>
</organism>
<reference evidence="11 12" key="1">
    <citation type="submission" date="2019-03" db="EMBL/GenBank/DDBJ databases">
        <title>Genomic Encyclopedia of Type Strains, Phase IV (KMG-IV): sequencing the most valuable type-strain genomes for metagenomic binning, comparative biology and taxonomic classification.</title>
        <authorList>
            <person name="Goeker M."/>
        </authorList>
    </citation>
    <scope>NUCLEOTIDE SEQUENCE [LARGE SCALE GENOMIC DNA]</scope>
    <source>
        <strain evidence="11 12">DSM 100433</strain>
    </source>
</reference>
<keyword evidence="5 6" id="KW-0342">GTP-binding</keyword>
<evidence type="ECO:0000313" key="11">
    <source>
        <dbReference type="EMBL" id="TCL44010.1"/>
    </source>
</evidence>
<dbReference type="InterPro" id="IPR006073">
    <property type="entry name" value="GTP-bd"/>
</dbReference>
<feature type="binding site" evidence="7">
    <location>
        <begin position="317"/>
        <end position="320"/>
    </location>
    <ligand>
        <name>GTP</name>
        <dbReference type="ChEBI" id="CHEBI:37565"/>
    </ligand>
</feature>
<feature type="coiled-coil region" evidence="9">
    <location>
        <begin position="157"/>
        <end position="191"/>
    </location>
</feature>
<dbReference type="InterPro" id="IPR030394">
    <property type="entry name" value="G_HFLX_dom"/>
</dbReference>
<dbReference type="Pfam" id="PF13167">
    <property type="entry name" value="GTP-bdg_N"/>
    <property type="match status" value="1"/>
</dbReference>
<evidence type="ECO:0000256" key="8">
    <source>
        <dbReference type="PIRSR" id="PIRSR006809-2"/>
    </source>
</evidence>
<keyword evidence="2 8" id="KW-0479">Metal-binding</keyword>
<comment type="cofactor">
    <cofactor evidence="8">
        <name>Mg(2+)</name>
        <dbReference type="ChEBI" id="CHEBI:18420"/>
    </cofactor>
</comment>
<dbReference type="SUPFAM" id="SSF52540">
    <property type="entry name" value="P-loop containing nucleoside triphosphate hydrolases"/>
    <property type="match status" value="1"/>
</dbReference>
<feature type="binding site" evidence="7">
    <location>
        <begin position="229"/>
        <end position="233"/>
    </location>
    <ligand>
        <name>GTP</name>
        <dbReference type="ChEBI" id="CHEBI:37565"/>
    </ligand>
</feature>
<dbReference type="GO" id="GO:0003924">
    <property type="term" value="F:GTPase activity"/>
    <property type="evidence" value="ECO:0007669"/>
    <property type="project" value="UniProtKB-UniRule"/>
</dbReference>
<comment type="function">
    <text evidence="6">GTPase that associates with the 50S ribosomal subunit and may have a role during protein synthesis or ribosome biogenesis.</text>
</comment>
<evidence type="ECO:0000256" key="5">
    <source>
        <dbReference type="ARBA" id="ARBA00023134"/>
    </source>
</evidence>
<keyword evidence="9" id="KW-0175">Coiled coil</keyword>
<evidence type="ECO:0000256" key="2">
    <source>
        <dbReference type="ARBA" id="ARBA00022723"/>
    </source>
</evidence>